<evidence type="ECO:0000313" key="3">
    <source>
        <dbReference type="Proteomes" id="UP000274429"/>
    </source>
</evidence>
<reference evidence="4" key="1">
    <citation type="submission" date="2017-02" db="UniProtKB">
        <authorList>
            <consortium name="WormBaseParasite"/>
        </authorList>
    </citation>
    <scope>IDENTIFICATION</scope>
</reference>
<accession>A0A0R3WLH6</accession>
<dbReference type="AlphaFoldDB" id="A0A0R3WLH6"/>
<reference evidence="2 3" key="2">
    <citation type="submission" date="2018-11" db="EMBL/GenBank/DDBJ databases">
        <authorList>
            <consortium name="Pathogen Informatics"/>
        </authorList>
    </citation>
    <scope>NUCLEOTIDE SEQUENCE [LARGE SCALE GENOMIC DNA]</scope>
</reference>
<feature type="compositionally biased region" description="Acidic residues" evidence="1">
    <location>
        <begin position="55"/>
        <end position="79"/>
    </location>
</feature>
<dbReference type="Proteomes" id="UP000274429">
    <property type="component" value="Unassembled WGS sequence"/>
</dbReference>
<name>A0A0R3WLH6_HYDTA</name>
<protein>
    <submittedName>
        <fullName evidence="2 4">Uncharacterized protein</fullName>
    </submittedName>
</protein>
<feature type="region of interest" description="Disordered" evidence="1">
    <location>
        <begin position="34"/>
        <end position="79"/>
    </location>
</feature>
<evidence type="ECO:0000313" key="2">
    <source>
        <dbReference type="EMBL" id="VDM18271.1"/>
    </source>
</evidence>
<sequence>MGRVRRFTLSQINTEGMQHPLVLAARRQSVNLSSTGIGEDSRLSSQYRLGGIGSLEEEPEESVDDDADDDGDDESEDNR</sequence>
<dbReference type="OrthoDB" id="10508545at2759"/>
<evidence type="ECO:0000313" key="4">
    <source>
        <dbReference type="WBParaSite" id="TTAC_0000161401-mRNA-1"/>
    </source>
</evidence>
<dbReference type="STRING" id="6205.A0A0R3WLH6"/>
<evidence type="ECO:0000256" key="1">
    <source>
        <dbReference type="SAM" id="MobiDB-lite"/>
    </source>
</evidence>
<organism evidence="4">
    <name type="scientific">Hydatigena taeniaeformis</name>
    <name type="common">Feline tapeworm</name>
    <name type="synonym">Taenia taeniaeformis</name>
    <dbReference type="NCBI Taxonomy" id="6205"/>
    <lineage>
        <taxon>Eukaryota</taxon>
        <taxon>Metazoa</taxon>
        <taxon>Spiralia</taxon>
        <taxon>Lophotrochozoa</taxon>
        <taxon>Platyhelminthes</taxon>
        <taxon>Cestoda</taxon>
        <taxon>Eucestoda</taxon>
        <taxon>Cyclophyllidea</taxon>
        <taxon>Taeniidae</taxon>
        <taxon>Hydatigera</taxon>
    </lineage>
</organism>
<dbReference type="EMBL" id="UYWX01000398">
    <property type="protein sequence ID" value="VDM18271.1"/>
    <property type="molecule type" value="Genomic_DNA"/>
</dbReference>
<dbReference type="WBParaSite" id="TTAC_0000161401-mRNA-1">
    <property type="protein sequence ID" value="TTAC_0000161401-mRNA-1"/>
    <property type="gene ID" value="TTAC_0000161401"/>
</dbReference>
<gene>
    <name evidence="2" type="ORF">TTAC_LOCUS1601</name>
</gene>
<proteinExistence type="predicted"/>
<keyword evidence="3" id="KW-1185">Reference proteome</keyword>